<name>A0A3D8RQF0_9HELO</name>
<keyword evidence="1" id="KW-0378">Hydrolase</keyword>
<organism evidence="2 3">
    <name type="scientific">Coleophoma crateriformis</name>
    <dbReference type="NCBI Taxonomy" id="565419"/>
    <lineage>
        <taxon>Eukaryota</taxon>
        <taxon>Fungi</taxon>
        <taxon>Dikarya</taxon>
        <taxon>Ascomycota</taxon>
        <taxon>Pezizomycotina</taxon>
        <taxon>Leotiomycetes</taxon>
        <taxon>Helotiales</taxon>
        <taxon>Dermateaceae</taxon>
        <taxon>Coleophoma</taxon>
    </lineage>
</organism>
<dbReference type="Gene3D" id="1.20.1440.110">
    <property type="entry name" value="acylaminoacyl peptidase"/>
    <property type="match status" value="1"/>
</dbReference>
<dbReference type="Gene3D" id="3.40.50.1820">
    <property type="entry name" value="alpha/beta hydrolase"/>
    <property type="match status" value="1"/>
</dbReference>
<gene>
    <name evidence="2" type="ORF">BP5796_07011</name>
</gene>
<dbReference type="InterPro" id="IPR010520">
    <property type="entry name" value="FrsA-like"/>
</dbReference>
<keyword evidence="3" id="KW-1185">Reference proteome</keyword>
<dbReference type="SUPFAM" id="SSF53474">
    <property type="entry name" value="alpha/beta-Hydrolases"/>
    <property type="match status" value="1"/>
</dbReference>
<accession>A0A3D8RQF0</accession>
<protein>
    <submittedName>
        <fullName evidence="2">Uncharacterized protein</fullName>
    </submittedName>
</protein>
<dbReference type="PANTHER" id="PTHR22946:SF13">
    <property type="entry name" value="ALPHA_BETA HYDROLASE PSOB"/>
    <property type="match status" value="1"/>
</dbReference>
<dbReference type="Pfam" id="PF06500">
    <property type="entry name" value="FrsA-like"/>
    <property type="match status" value="1"/>
</dbReference>
<dbReference type="AlphaFoldDB" id="A0A3D8RQF0"/>
<evidence type="ECO:0000313" key="3">
    <source>
        <dbReference type="Proteomes" id="UP000256328"/>
    </source>
</evidence>
<dbReference type="OrthoDB" id="249703at2759"/>
<dbReference type="EMBL" id="PDLN01000009">
    <property type="protein sequence ID" value="RDW76190.1"/>
    <property type="molecule type" value="Genomic_DNA"/>
</dbReference>
<reference evidence="2 3" key="1">
    <citation type="journal article" date="2018" name="IMA Fungus">
        <title>IMA Genome-F 9: Draft genome sequence of Annulohypoxylon stygium, Aspergillus mulundensis, Berkeleyomyces basicola (syn. Thielaviopsis basicola), Ceratocystis smalleyi, two Cercospora beticola strains, Coleophoma cylindrospora, Fusarium fracticaudum, Phialophora cf. hyalina, and Morchella septimelata.</title>
        <authorList>
            <person name="Wingfield B.D."/>
            <person name="Bills G.F."/>
            <person name="Dong Y."/>
            <person name="Huang W."/>
            <person name="Nel W.J."/>
            <person name="Swalarsk-Parry B.S."/>
            <person name="Vaghefi N."/>
            <person name="Wilken P.M."/>
            <person name="An Z."/>
            <person name="de Beer Z.W."/>
            <person name="De Vos L."/>
            <person name="Chen L."/>
            <person name="Duong T.A."/>
            <person name="Gao Y."/>
            <person name="Hammerbacher A."/>
            <person name="Kikkert J.R."/>
            <person name="Li Y."/>
            <person name="Li H."/>
            <person name="Li K."/>
            <person name="Li Q."/>
            <person name="Liu X."/>
            <person name="Ma X."/>
            <person name="Naidoo K."/>
            <person name="Pethybridge S.J."/>
            <person name="Sun J."/>
            <person name="Steenkamp E.T."/>
            <person name="van der Nest M.A."/>
            <person name="van Wyk S."/>
            <person name="Wingfield M.J."/>
            <person name="Xiong C."/>
            <person name="Yue Q."/>
            <person name="Zhang X."/>
        </authorList>
    </citation>
    <scope>NUCLEOTIDE SEQUENCE [LARGE SCALE GENOMIC DNA]</scope>
    <source>
        <strain evidence="2 3">BP5796</strain>
    </source>
</reference>
<dbReference type="PANTHER" id="PTHR22946">
    <property type="entry name" value="DIENELACTONE HYDROLASE DOMAIN-CONTAINING PROTEIN-RELATED"/>
    <property type="match status" value="1"/>
</dbReference>
<proteinExistence type="predicted"/>
<evidence type="ECO:0000256" key="1">
    <source>
        <dbReference type="ARBA" id="ARBA00022801"/>
    </source>
</evidence>
<dbReference type="Proteomes" id="UP000256328">
    <property type="component" value="Unassembled WGS sequence"/>
</dbReference>
<evidence type="ECO:0000313" key="2">
    <source>
        <dbReference type="EMBL" id="RDW76190.1"/>
    </source>
</evidence>
<dbReference type="InterPro" id="IPR050261">
    <property type="entry name" value="FrsA_esterase"/>
</dbReference>
<dbReference type="InterPro" id="IPR029058">
    <property type="entry name" value="AB_hydrolase_fold"/>
</dbReference>
<comment type="caution">
    <text evidence="2">The sequence shown here is derived from an EMBL/GenBank/DDBJ whole genome shotgun (WGS) entry which is preliminary data.</text>
</comment>
<dbReference type="GO" id="GO:0016787">
    <property type="term" value="F:hydrolase activity"/>
    <property type="evidence" value="ECO:0007669"/>
    <property type="project" value="UniProtKB-KW"/>
</dbReference>
<sequence>MSFIGPEAVLPARDRLCPWSEALFRWLLILKMQRSPTLLTDPSEYNLILGESEKSTKAFEIPCLFGAADAVISVKRGPYKKDNSQVSLVSEDILSRAEMSSFKFFTSEFFNFEFLRVLGTAPFEGAEIGECLEAAKEIKSNDPESWHRAWNRQAGKAEALGEEALGSGDSDAARWAFIRASNYHRSSEFMLHHLRGDNRLLSTIEKATACFQKGIGLLDSPVHLLSIPFQQGVNLPAYLYMPSLSSRQGKDGLIPIIINNGGLDSIQEELYYYIASGARTRGYAVLTFEGPGQGIVLRREKQSLRPDWEKVANAVVDYIISFSKDNPSLRLDTNRIAAVGASLGGFFALRGATGDARIKAVVSIDGFYDLGAAVRARIPPWFLSLIERGWISDGVFNNLFALSSNLNFQTKWEFAHSMWAFGAETPAQVLREFAKYTLAPAGKVLLHNLTCPVMVTGAQDTLYDPPEVSTVRIYNSLPQLKDHEKKLWIGDTAGQGGLQAKVAALAISQQKVFAWLDEQFGIMRETQQHQGVIRQ</sequence>